<evidence type="ECO:0000259" key="2">
    <source>
        <dbReference type="Pfam" id="PF01627"/>
    </source>
</evidence>
<gene>
    <name evidence="3" type="ORF">R2G56_21230</name>
</gene>
<keyword evidence="1" id="KW-0902">Two-component regulatory system</keyword>
<dbReference type="InterPro" id="IPR008207">
    <property type="entry name" value="Sig_transdc_His_kin_Hpt_dom"/>
</dbReference>
<reference evidence="3 4" key="1">
    <citation type="submission" date="2023-10" db="EMBL/GenBank/DDBJ databases">
        <authorList>
            <person name="Venkata Ramana C."/>
            <person name="Sasikala C."/>
            <person name="Dhurka M."/>
        </authorList>
    </citation>
    <scope>NUCLEOTIDE SEQUENCE [LARGE SCALE GENOMIC DNA]</scope>
    <source>
        <strain evidence="3 4">KCTC 32151</strain>
    </source>
</reference>
<dbReference type="Pfam" id="PF01627">
    <property type="entry name" value="Hpt"/>
    <property type="match status" value="1"/>
</dbReference>
<evidence type="ECO:0000256" key="1">
    <source>
        <dbReference type="ARBA" id="ARBA00023012"/>
    </source>
</evidence>
<name>A0ABU4ARE9_9HYPH</name>
<keyword evidence="4" id="KW-1185">Reference proteome</keyword>
<organism evidence="3 4">
    <name type="scientific">Nitratireductor aquimarinus</name>
    <dbReference type="NCBI Taxonomy" id="889300"/>
    <lineage>
        <taxon>Bacteria</taxon>
        <taxon>Pseudomonadati</taxon>
        <taxon>Pseudomonadota</taxon>
        <taxon>Alphaproteobacteria</taxon>
        <taxon>Hyphomicrobiales</taxon>
        <taxon>Phyllobacteriaceae</taxon>
        <taxon>Nitratireductor</taxon>
    </lineage>
</organism>
<sequence length="95" mass="10390">MEHLTRQTLGDKALATEVLKLFQTQTLGLVDRMEAADMRNRRELAHALVGSARGVGAFRVAECAARIEKGETGPGEIMHLSSLIDEVHEFISSLS</sequence>
<accession>A0ABU4ARE9</accession>
<evidence type="ECO:0000313" key="4">
    <source>
        <dbReference type="Proteomes" id="UP001185659"/>
    </source>
</evidence>
<proteinExistence type="predicted"/>
<dbReference type="EMBL" id="JAWLIP010000013">
    <property type="protein sequence ID" value="MDV6228818.1"/>
    <property type="molecule type" value="Genomic_DNA"/>
</dbReference>
<dbReference type="Proteomes" id="UP001185659">
    <property type="component" value="Unassembled WGS sequence"/>
</dbReference>
<dbReference type="RefSeq" id="WP_317562531.1">
    <property type="nucleotide sequence ID" value="NZ_JAWLIP010000013.1"/>
</dbReference>
<protein>
    <submittedName>
        <fullName evidence="3">Hpt domain-containing protein</fullName>
    </submittedName>
</protein>
<comment type="caution">
    <text evidence="3">The sequence shown here is derived from an EMBL/GenBank/DDBJ whole genome shotgun (WGS) entry which is preliminary data.</text>
</comment>
<dbReference type="Gene3D" id="1.20.120.160">
    <property type="entry name" value="HPT domain"/>
    <property type="match status" value="1"/>
</dbReference>
<feature type="domain" description="HPt" evidence="2">
    <location>
        <begin position="18"/>
        <end position="78"/>
    </location>
</feature>
<evidence type="ECO:0000313" key="3">
    <source>
        <dbReference type="EMBL" id="MDV6228818.1"/>
    </source>
</evidence>
<dbReference type="InterPro" id="IPR036641">
    <property type="entry name" value="HPT_dom_sf"/>
</dbReference>
<dbReference type="SUPFAM" id="SSF47226">
    <property type="entry name" value="Histidine-containing phosphotransfer domain, HPT domain"/>
    <property type="match status" value="1"/>
</dbReference>